<keyword evidence="3 8" id="KW-0548">Nucleotidyltransferase</keyword>
<evidence type="ECO:0000313" key="9">
    <source>
        <dbReference type="Proteomes" id="UP000284250"/>
    </source>
</evidence>
<dbReference type="InterPro" id="IPR027417">
    <property type="entry name" value="P-loop_NTPase"/>
</dbReference>
<dbReference type="AlphaFoldDB" id="A0A418QVS7"/>
<dbReference type="InterPro" id="IPR000795">
    <property type="entry name" value="T_Tr_GTP-bd_dom"/>
</dbReference>
<keyword evidence="9" id="KW-1185">Reference proteome</keyword>
<dbReference type="PANTHER" id="PTHR23115">
    <property type="entry name" value="TRANSLATION FACTOR"/>
    <property type="match status" value="1"/>
</dbReference>
<evidence type="ECO:0000256" key="6">
    <source>
        <dbReference type="ARBA" id="ARBA00023134"/>
    </source>
</evidence>
<dbReference type="FunFam" id="3.40.50.300:FF:000119">
    <property type="entry name" value="Sulfate adenylyltransferase subunit 1"/>
    <property type="match status" value="1"/>
</dbReference>
<dbReference type="InterPro" id="IPR009000">
    <property type="entry name" value="Transl_B-barrel_sf"/>
</dbReference>
<dbReference type="NCBIfam" id="TIGR02034">
    <property type="entry name" value="CysN"/>
    <property type="match status" value="1"/>
</dbReference>
<evidence type="ECO:0000313" key="8">
    <source>
        <dbReference type="EMBL" id="RIY09316.1"/>
    </source>
</evidence>
<reference evidence="8 9" key="2">
    <citation type="submission" date="2019-01" db="EMBL/GenBank/DDBJ databases">
        <title>Hymenobacter humicola sp. nov., isolated from soils in Antarctica.</title>
        <authorList>
            <person name="Sedlacek I."/>
            <person name="Holochova P."/>
            <person name="Kralova S."/>
            <person name="Pantucek R."/>
            <person name="Stankova E."/>
            <person name="Vrbovska V."/>
            <person name="Kristofova L."/>
            <person name="Svec P."/>
            <person name="Busse H.-J."/>
        </authorList>
    </citation>
    <scope>NUCLEOTIDE SEQUENCE [LARGE SCALE GENOMIC DNA]</scope>
    <source>
        <strain evidence="8 9">CCM 8852</strain>
    </source>
</reference>
<evidence type="ECO:0000256" key="3">
    <source>
        <dbReference type="ARBA" id="ARBA00022695"/>
    </source>
</evidence>
<accession>A0A418QVS7</accession>
<proteinExistence type="predicted"/>
<dbReference type="CDD" id="cd03695">
    <property type="entry name" value="CysN_NodQ_II"/>
    <property type="match status" value="1"/>
</dbReference>
<dbReference type="CDD" id="cd04095">
    <property type="entry name" value="CysN_NoDQ_III"/>
    <property type="match status" value="1"/>
</dbReference>
<keyword evidence="6" id="KW-0342">GTP-binding</keyword>
<dbReference type="Proteomes" id="UP000284250">
    <property type="component" value="Unassembled WGS sequence"/>
</dbReference>
<evidence type="ECO:0000256" key="2">
    <source>
        <dbReference type="ARBA" id="ARBA00022679"/>
    </source>
</evidence>
<evidence type="ECO:0000256" key="1">
    <source>
        <dbReference type="ARBA" id="ARBA00012391"/>
    </source>
</evidence>
<dbReference type="GO" id="GO:0005524">
    <property type="term" value="F:ATP binding"/>
    <property type="evidence" value="ECO:0007669"/>
    <property type="project" value="UniProtKB-KW"/>
</dbReference>
<dbReference type="SUPFAM" id="SSF50465">
    <property type="entry name" value="EF-Tu/eEF-1alpha/eIF2-gamma C-terminal domain"/>
    <property type="match status" value="1"/>
</dbReference>
<evidence type="ECO:0000259" key="7">
    <source>
        <dbReference type="PROSITE" id="PS51722"/>
    </source>
</evidence>
<dbReference type="Pfam" id="PF22594">
    <property type="entry name" value="GTP-eEF1A_C"/>
    <property type="match status" value="1"/>
</dbReference>
<dbReference type="GO" id="GO:0005525">
    <property type="term" value="F:GTP binding"/>
    <property type="evidence" value="ECO:0007669"/>
    <property type="project" value="UniProtKB-KW"/>
</dbReference>
<dbReference type="EC" id="2.7.7.4" evidence="1"/>
<evidence type="ECO:0000256" key="4">
    <source>
        <dbReference type="ARBA" id="ARBA00022741"/>
    </source>
</evidence>
<dbReference type="Gene3D" id="3.40.50.300">
    <property type="entry name" value="P-loop containing nucleotide triphosphate hydrolases"/>
    <property type="match status" value="1"/>
</dbReference>
<dbReference type="GO" id="GO:0004781">
    <property type="term" value="F:sulfate adenylyltransferase (ATP) activity"/>
    <property type="evidence" value="ECO:0007669"/>
    <property type="project" value="UniProtKB-EC"/>
</dbReference>
<dbReference type="PRINTS" id="PR00315">
    <property type="entry name" value="ELONGATNFCT"/>
</dbReference>
<name>A0A418QVS7_9BACT</name>
<sequence>MTTDNQQLTTTSMDLLRFITCGSVDDGKSTLIGRLLYDSESVSLDVLAALEKRQAAGGVVDLALLTDGLRAEREQGITIDVAYKYFTTPRRKFIITDAPGHVQYTRNMVTGASNADLAIVLVDARQGVIEQTRRHTLIAALLGIRHFVLAVNKMDLVDYDEAIFARIATDYAELTNHFNLPAATAIPLSALQGDNVVKPSQHLPWYTGPSLLAHLESVPGAVETAFAPRFQVQYVIRPQTPELPDYRGYAGQILSGEYRRGQRVRVLPSGLESEIEAIEVNQQQVEVARAPQPVVIRLRDDVDVSRGDALVPAGPEAPTLTRELEATLCWMSEQPLWPGRKLLVQHHSTLTKAAVSAILYKVNVHTFAKAAAEQAQLNDIVRIRLKTALPLALDLYQDNRATGSFILVDELTGDTLAAGLVEAANSDYFTVPVAPPVAFSI</sequence>
<keyword evidence="2 8" id="KW-0808">Transferase</keyword>
<dbReference type="InterPro" id="IPR044138">
    <property type="entry name" value="CysN_II"/>
</dbReference>
<reference evidence="8 9" key="1">
    <citation type="submission" date="2018-09" db="EMBL/GenBank/DDBJ databases">
        <authorList>
            <person name="Zeman M."/>
            <person name="Pardy F."/>
        </authorList>
    </citation>
    <scope>NUCLEOTIDE SEQUENCE [LARGE SCALE GENOMIC DNA]</scope>
    <source>
        <strain evidence="8 9">CCM 8852</strain>
    </source>
</reference>
<dbReference type="Gene3D" id="2.40.30.10">
    <property type="entry name" value="Translation factors"/>
    <property type="match status" value="2"/>
</dbReference>
<dbReference type="CDD" id="cd04166">
    <property type="entry name" value="CysN_ATPS"/>
    <property type="match status" value="1"/>
</dbReference>
<dbReference type="InterPro" id="IPR054696">
    <property type="entry name" value="GTP-eEF1A_C"/>
</dbReference>
<dbReference type="InterPro" id="IPR009001">
    <property type="entry name" value="Transl_elong_EF1A/Init_IF2_C"/>
</dbReference>
<evidence type="ECO:0000256" key="5">
    <source>
        <dbReference type="ARBA" id="ARBA00022840"/>
    </source>
</evidence>
<dbReference type="InterPro" id="IPR044139">
    <property type="entry name" value="CysN_NoDQ_III"/>
</dbReference>
<dbReference type="InterPro" id="IPR041757">
    <property type="entry name" value="CysN_GTP-bd"/>
</dbReference>
<dbReference type="EMBL" id="QYCN01000017">
    <property type="protein sequence ID" value="RIY09316.1"/>
    <property type="molecule type" value="Genomic_DNA"/>
</dbReference>
<dbReference type="GO" id="GO:0003924">
    <property type="term" value="F:GTPase activity"/>
    <property type="evidence" value="ECO:0007669"/>
    <property type="project" value="InterPro"/>
</dbReference>
<dbReference type="InterPro" id="IPR011779">
    <property type="entry name" value="SO4_adenylTrfase_lsu"/>
</dbReference>
<dbReference type="PROSITE" id="PS00301">
    <property type="entry name" value="G_TR_1"/>
    <property type="match status" value="1"/>
</dbReference>
<dbReference type="Pfam" id="PF00009">
    <property type="entry name" value="GTP_EFTU"/>
    <property type="match status" value="1"/>
</dbReference>
<protein>
    <recommendedName>
        <fullName evidence="1">sulfate adenylyltransferase</fullName>
        <ecNumber evidence="1">2.7.7.4</ecNumber>
    </recommendedName>
</protein>
<dbReference type="PROSITE" id="PS51722">
    <property type="entry name" value="G_TR_2"/>
    <property type="match status" value="1"/>
</dbReference>
<dbReference type="InterPro" id="IPR050100">
    <property type="entry name" value="TRAFAC_GTPase_members"/>
</dbReference>
<gene>
    <name evidence="8" type="ORF">D0T11_12675</name>
</gene>
<keyword evidence="4" id="KW-0547">Nucleotide-binding</keyword>
<dbReference type="SUPFAM" id="SSF52540">
    <property type="entry name" value="P-loop containing nucleoside triphosphate hydrolases"/>
    <property type="match status" value="1"/>
</dbReference>
<dbReference type="GO" id="GO:0006790">
    <property type="term" value="P:sulfur compound metabolic process"/>
    <property type="evidence" value="ECO:0007669"/>
    <property type="project" value="InterPro"/>
</dbReference>
<dbReference type="InterPro" id="IPR031157">
    <property type="entry name" value="G_TR_CS"/>
</dbReference>
<feature type="domain" description="Tr-type G" evidence="7">
    <location>
        <begin position="13"/>
        <end position="223"/>
    </location>
</feature>
<dbReference type="OrthoDB" id="9804504at2"/>
<keyword evidence="5" id="KW-0067">ATP-binding</keyword>
<comment type="caution">
    <text evidence="8">The sequence shown here is derived from an EMBL/GenBank/DDBJ whole genome shotgun (WGS) entry which is preliminary data.</text>
</comment>
<organism evidence="8 9">
    <name type="scientific">Hymenobacter rubripertinctus</name>
    <dbReference type="NCBI Taxonomy" id="2029981"/>
    <lineage>
        <taxon>Bacteria</taxon>
        <taxon>Pseudomonadati</taxon>
        <taxon>Bacteroidota</taxon>
        <taxon>Cytophagia</taxon>
        <taxon>Cytophagales</taxon>
        <taxon>Hymenobacteraceae</taxon>
        <taxon>Hymenobacter</taxon>
    </lineage>
</organism>
<dbReference type="SUPFAM" id="SSF50447">
    <property type="entry name" value="Translation proteins"/>
    <property type="match status" value="1"/>
</dbReference>